<name>A0A7H9AUV9_9FLAO</name>
<evidence type="ECO:0000256" key="1">
    <source>
        <dbReference type="SAM" id="Phobius"/>
    </source>
</evidence>
<sequence>MYAHLITVVPCIFLGAFLFFTTKGTKNHRGIGKIYMVLMLFTAIASLFLPAQVGPQFLNHFGWIHLFSFLTLYSIPTALWAVRNGKIKKHKTKMILLYIGAIGIAGGFTLAPGRYLHGIFFG</sequence>
<evidence type="ECO:0000313" key="3">
    <source>
        <dbReference type="Proteomes" id="UP000509302"/>
    </source>
</evidence>
<reference evidence="2 3" key="1">
    <citation type="journal article" date="2006" name="Int. J. Syst. Evol. Microbiol.">
        <title>Costertonia aggregata gen. nov., sp. nov., a mesophilic marine bacterium of the family Flavobacteriaceae, isolated from a mature biofilm.</title>
        <authorList>
            <person name="Kwon K.K."/>
            <person name="Lee Y.K."/>
            <person name="Lee H.K."/>
        </authorList>
    </citation>
    <scope>NUCLEOTIDE SEQUENCE [LARGE SCALE GENOMIC DNA]</scope>
    <source>
        <strain evidence="2 3">KCCM 42265</strain>
    </source>
</reference>
<accession>A0A7H9AUV9</accession>
<evidence type="ECO:0000313" key="2">
    <source>
        <dbReference type="EMBL" id="QLG47283.1"/>
    </source>
</evidence>
<keyword evidence="1" id="KW-0812">Transmembrane</keyword>
<feature type="transmembrane region" description="Helical" evidence="1">
    <location>
        <begin position="63"/>
        <end position="82"/>
    </location>
</feature>
<organism evidence="2 3">
    <name type="scientific">Costertonia aggregata</name>
    <dbReference type="NCBI Taxonomy" id="343403"/>
    <lineage>
        <taxon>Bacteria</taxon>
        <taxon>Pseudomonadati</taxon>
        <taxon>Bacteroidota</taxon>
        <taxon>Flavobacteriia</taxon>
        <taxon>Flavobacteriales</taxon>
        <taxon>Flavobacteriaceae</taxon>
        <taxon>Costertonia</taxon>
    </lineage>
</organism>
<protein>
    <submittedName>
        <fullName evidence="2">DUF2306 domain-containing protein</fullName>
    </submittedName>
</protein>
<gene>
    <name evidence="2" type="ORF">HYG79_12845</name>
</gene>
<feature type="transmembrane region" description="Helical" evidence="1">
    <location>
        <begin position="34"/>
        <end position="51"/>
    </location>
</feature>
<feature type="transmembrane region" description="Helical" evidence="1">
    <location>
        <begin position="94"/>
        <end position="116"/>
    </location>
</feature>
<keyword evidence="1" id="KW-1133">Transmembrane helix</keyword>
<dbReference type="KEGG" id="cagg:HYG79_12845"/>
<dbReference type="Proteomes" id="UP000509302">
    <property type="component" value="Chromosome"/>
</dbReference>
<keyword evidence="3" id="KW-1185">Reference proteome</keyword>
<dbReference type="AlphaFoldDB" id="A0A7H9AUV9"/>
<proteinExistence type="predicted"/>
<feature type="transmembrane region" description="Helical" evidence="1">
    <location>
        <begin position="6"/>
        <end position="22"/>
    </location>
</feature>
<dbReference type="Pfam" id="PF10067">
    <property type="entry name" value="DUF2306"/>
    <property type="match status" value="1"/>
</dbReference>
<keyword evidence="1" id="KW-0472">Membrane</keyword>
<dbReference type="InterPro" id="IPR018750">
    <property type="entry name" value="DUF2306_membrane"/>
</dbReference>
<dbReference type="EMBL" id="CP058595">
    <property type="protein sequence ID" value="QLG47283.1"/>
    <property type="molecule type" value="Genomic_DNA"/>
</dbReference>